<protein>
    <submittedName>
        <fullName evidence="2">Uncharacterized protein</fullName>
    </submittedName>
</protein>
<keyword evidence="1" id="KW-0812">Transmembrane</keyword>
<sequence length="166" mass="18673">MGIPSAFLFSRSRTNRHLRLDSPFSSPLTTSPQIALRRPLGRGMIVVTASLFGSLYFLLLVIPVREIVRSCNVCRVITYNDHWEGHPTRAEDHQLVFLGPWCGLFFFFGYGLEQDDRRFGLWRFAGISLATPSVGAGDSLFFREITSGRSWLWCAKIAPCLSKGGE</sequence>
<dbReference type="AlphaFoldDB" id="A0AA88AR15"/>
<accession>A0AA88AR15</accession>
<keyword evidence="3" id="KW-1185">Reference proteome</keyword>
<keyword evidence="1" id="KW-1133">Transmembrane helix</keyword>
<comment type="caution">
    <text evidence="2">The sequence shown here is derived from an EMBL/GenBank/DDBJ whole genome shotgun (WGS) entry which is preliminary data.</text>
</comment>
<name>A0AA88AR15_FICCA</name>
<proteinExistence type="predicted"/>
<organism evidence="2 3">
    <name type="scientific">Ficus carica</name>
    <name type="common">Common fig</name>
    <dbReference type="NCBI Taxonomy" id="3494"/>
    <lineage>
        <taxon>Eukaryota</taxon>
        <taxon>Viridiplantae</taxon>
        <taxon>Streptophyta</taxon>
        <taxon>Embryophyta</taxon>
        <taxon>Tracheophyta</taxon>
        <taxon>Spermatophyta</taxon>
        <taxon>Magnoliopsida</taxon>
        <taxon>eudicotyledons</taxon>
        <taxon>Gunneridae</taxon>
        <taxon>Pentapetalae</taxon>
        <taxon>rosids</taxon>
        <taxon>fabids</taxon>
        <taxon>Rosales</taxon>
        <taxon>Moraceae</taxon>
        <taxon>Ficeae</taxon>
        <taxon>Ficus</taxon>
    </lineage>
</organism>
<feature type="transmembrane region" description="Helical" evidence="1">
    <location>
        <begin position="43"/>
        <end position="62"/>
    </location>
</feature>
<evidence type="ECO:0000256" key="1">
    <source>
        <dbReference type="SAM" id="Phobius"/>
    </source>
</evidence>
<reference evidence="2" key="1">
    <citation type="submission" date="2023-07" db="EMBL/GenBank/DDBJ databases">
        <title>draft genome sequence of fig (Ficus carica).</title>
        <authorList>
            <person name="Takahashi T."/>
            <person name="Nishimura K."/>
        </authorList>
    </citation>
    <scope>NUCLEOTIDE SEQUENCE</scope>
</reference>
<evidence type="ECO:0000313" key="3">
    <source>
        <dbReference type="Proteomes" id="UP001187192"/>
    </source>
</evidence>
<gene>
    <name evidence="2" type="ORF">TIFTF001_025356</name>
</gene>
<feature type="transmembrane region" description="Helical" evidence="1">
    <location>
        <begin position="95"/>
        <end position="112"/>
    </location>
</feature>
<dbReference type="EMBL" id="BTGU01000062">
    <property type="protein sequence ID" value="GMN56242.1"/>
    <property type="molecule type" value="Genomic_DNA"/>
</dbReference>
<dbReference type="Proteomes" id="UP001187192">
    <property type="component" value="Unassembled WGS sequence"/>
</dbReference>
<keyword evidence="1" id="KW-0472">Membrane</keyword>
<evidence type="ECO:0000313" key="2">
    <source>
        <dbReference type="EMBL" id="GMN56242.1"/>
    </source>
</evidence>